<dbReference type="PANTHER" id="PTHR46036">
    <property type="entry name" value="LACTOYLGLUTATHIONE LYASE"/>
    <property type="match status" value="1"/>
</dbReference>
<comment type="caution">
    <text evidence="3">The sequence shown here is derived from an EMBL/GenBank/DDBJ whole genome shotgun (WGS) entry which is preliminary data.</text>
</comment>
<dbReference type="GO" id="GO:0005737">
    <property type="term" value="C:cytoplasm"/>
    <property type="evidence" value="ECO:0007669"/>
    <property type="project" value="TreeGrafter"/>
</dbReference>
<feature type="domain" description="VOC" evidence="2">
    <location>
        <begin position="197"/>
        <end position="369"/>
    </location>
</feature>
<dbReference type="PROSITE" id="PS51819">
    <property type="entry name" value="VOC"/>
    <property type="match status" value="2"/>
</dbReference>
<keyword evidence="3" id="KW-0456">Lyase</keyword>
<dbReference type="GO" id="GO:0004462">
    <property type="term" value="F:lactoylglutathione lyase activity"/>
    <property type="evidence" value="ECO:0007669"/>
    <property type="project" value="TreeGrafter"/>
</dbReference>
<dbReference type="PANTHER" id="PTHR46036:SF12">
    <property type="entry name" value="VOC DOMAIN-CONTAINING PROTEIN"/>
    <property type="match status" value="1"/>
</dbReference>
<dbReference type="InterPro" id="IPR037523">
    <property type="entry name" value="VOC_core"/>
</dbReference>
<dbReference type="InterPro" id="IPR004360">
    <property type="entry name" value="Glyas_Fos-R_dOase_dom"/>
</dbReference>
<dbReference type="CDD" id="cd06587">
    <property type="entry name" value="VOC"/>
    <property type="match status" value="1"/>
</dbReference>
<evidence type="ECO:0000256" key="1">
    <source>
        <dbReference type="SAM" id="MobiDB-lite"/>
    </source>
</evidence>
<dbReference type="Gene3D" id="3.10.180.10">
    <property type="entry name" value="2,3-Dihydroxybiphenyl 1,2-Dioxygenase, domain 1"/>
    <property type="match status" value="2"/>
</dbReference>
<evidence type="ECO:0000259" key="2">
    <source>
        <dbReference type="PROSITE" id="PS51819"/>
    </source>
</evidence>
<evidence type="ECO:0000313" key="4">
    <source>
        <dbReference type="Proteomes" id="UP000239899"/>
    </source>
</evidence>
<accession>A0A2P6U4K2</accession>
<name>A0A2P6U4K2_CHLSO</name>
<proteinExistence type="predicted"/>
<feature type="region of interest" description="Disordered" evidence="1">
    <location>
        <begin position="91"/>
        <end position="111"/>
    </location>
</feature>
<sequence length="391" mass="40357">MVILGRELKPGGGAGGAATGGWQPSADAHLSGAAISAAASGLDLEEQIQWYHDVLGLQLISLADGSTALLAADLKPGSFRLELLAPPEAADTLPAAAPTPSTSASSGGPAAAAAAFQPSPGLATGFGHFSLVVPSTAAVMEALRAAGRADLILEECAAVIPVRSHGQSWTDRTSRIRDINGYTWQLMEVHSGQVRERMCSVMLHVADLHASLQWYTGVLGFRVHQSYESRETGYLSTLLGFGPELQCTLLELRQQWLPAVPAAPAAHAVPTVPASPADAAAEAAADAAAVLVDLPSPRARRAAVTPPSSQQLVRFIVEKPDLHAAAEQLKTHGEAFEVEVLSGSEDPGSSVPAVTLTDADGWTFCLVEAAGEEEGGGMSGGGRAGRMAMEE</sequence>
<dbReference type="SUPFAM" id="SSF54593">
    <property type="entry name" value="Glyoxalase/Bleomycin resistance protein/Dihydroxybiphenyl dioxygenase"/>
    <property type="match status" value="2"/>
</dbReference>
<keyword evidence="4" id="KW-1185">Reference proteome</keyword>
<dbReference type="GO" id="GO:0019243">
    <property type="term" value="P:methylglyoxal catabolic process to D-lactate via S-lactoyl-glutathione"/>
    <property type="evidence" value="ECO:0007669"/>
    <property type="project" value="TreeGrafter"/>
</dbReference>
<dbReference type="EMBL" id="LHPG02000001">
    <property type="protein sequence ID" value="PRW61235.1"/>
    <property type="molecule type" value="Genomic_DNA"/>
</dbReference>
<dbReference type="OrthoDB" id="10432144at2759"/>
<dbReference type="STRING" id="3076.A0A2P6U4K2"/>
<dbReference type="AlphaFoldDB" id="A0A2P6U4K2"/>
<organism evidence="3 4">
    <name type="scientific">Chlorella sorokiniana</name>
    <name type="common">Freshwater green alga</name>
    <dbReference type="NCBI Taxonomy" id="3076"/>
    <lineage>
        <taxon>Eukaryota</taxon>
        <taxon>Viridiplantae</taxon>
        <taxon>Chlorophyta</taxon>
        <taxon>core chlorophytes</taxon>
        <taxon>Trebouxiophyceae</taxon>
        <taxon>Chlorellales</taxon>
        <taxon>Chlorellaceae</taxon>
        <taxon>Chlorella clade</taxon>
        <taxon>Chlorella</taxon>
    </lineage>
</organism>
<protein>
    <submittedName>
        <fullName evidence="3">Lactoylglutathione lyase</fullName>
    </submittedName>
</protein>
<dbReference type="InterPro" id="IPR029068">
    <property type="entry name" value="Glyas_Bleomycin-R_OHBP_Dase"/>
</dbReference>
<reference evidence="3 4" key="1">
    <citation type="journal article" date="2018" name="Plant J.">
        <title>Genome sequences of Chlorella sorokiniana UTEX 1602 and Micractinium conductrix SAG 241.80: implications to maltose excretion by a green alga.</title>
        <authorList>
            <person name="Arriola M.B."/>
            <person name="Velmurugan N."/>
            <person name="Zhang Y."/>
            <person name="Plunkett M.H."/>
            <person name="Hondzo H."/>
            <person name="Barney B.M."/>
        </authorList>
    </citation>
    <scope>NUCLEOTIDE SEQUENCE [LARGE SCALE GENOMIC DNA]</scope>
    <source>
        <strain evidence="4">UTEX 1602</strain>
    </source>
</reference>
<feature type="domain" description="VOC" evidence="2">
    <location>
        <begin position="33"/>
        <end position="189"/>
    </location>
</feature>
<dbReference type="Proteomes" id="UP000239899">
    <property type="component" value="Unassembled WGS sequence"/>
</dbReference>
<dbReference type="Pfam" id="PF00903">
    <property type="entry name" value="Glyoxalase"/>
    <property type="match status" value="2"/>
</dbReference>
<evidence type="ECO:0000313" key="3">
    <source>
        <dbReference type="EMBL" id="PRW61235.1"/>
    </source>
</evidence>
<gene>
    <name evidence="3" type="ORF">C2E21_0639</name>
</gene>